<dbReference type="InterPro" id="IPR001806">
    <property type="entry name" value="Small_GTPase"/>
</dbReference>
<evidence type="ECO:0000256" key="1">
    <source>
        <dbReference type="ARBA" id="ARBA00022741"/>
    </source>
</evidence>
<dbReference type="OMA" id="CMESECQ"/>
<reference evidence="3" key="1">
    <citation type="submission" date="2021-01" db="EMBL/GenBank/DDBJ databases">
        <authorList>
            <consortium name="Genoscope - CEA"/>
            <person name="William W."/>
        </authorList>
    </citation>
    <scope>NUCLEOTIDE SEQUENCE</scope>
</reference>
<sequence>MAQNTTNEPREKCSIVILGEHLTGKSSIIKRYIVESFDDHEQPTIGIDFFLKKVEIDNTNTFVKFCFWDTSGQEKFRALIPNYIRSAQAAIICYDITNEQSFQTLSRWVQNVQEEIGNDVFIYILGNKIDLEQERRISKEQAQAKAKELGAQFYEVSAKKAKNVLEFFKKLQNDLLGNFILQTHNQQQQQQFECLQQDQIQQSNQLKNLEQDDKQQGE</sequence>
<dbReference type="InterPro" id="IPR005225">
    <property type="entry name" value="Small_GTP-bd"/>
</dbReference>
<dbReference type="PROSITE" id="PS51421">
    <property type="entry name" value="RAS"/>
    <property type="match status" value="1"/>
</dbReference>
<dbReference type="SMART" id="SM00176">
    <property type="entry name" value="RAN"/>
    <property type="match status" value="1"/>
</dbReference>
<dbReference type="GO" id="GO:0005525">
    <property type="term" value="F:GTP binding"/>
    <property type="evidence" value="ECO:0007669"/>
    <property type="project" value="UniProtKB-KW"/>
</dbReference>
<gene>
    <name evidence="3" type="ORF">PPRIM_AZ9-3.1.T1180128</name>
</gene>
<dbReference type="NCBIfam" id="TIGR00231">
    <property type="entry name" value="small_GTP"/>
    <property type="match status" value="1"/>
</dbReference>
<dbReference type="PROSITE" id="PS51419">
    <property type="entry name" value="RAB"/>
    <property type="match status" value="1"/>
</dbReference>
<proteinExistence type="predicted"/>
<dbReference type="SMART" id="SM00173">
    <property type="entry name" value="RAS"/>
    <property type="match status" value="1"/>
</dbReference>
<name>A0A8S1PHG8_PARPR</name>
<dbReference type="FunFam" id="3.40.50.300:FF:000808">
    <property type="entry name" value="Small GTP-binding protein, putative"/>
    <property type="match status" value="1"/>
</dbReference>
<dbReference type="Proteomes" id="UP000688137">
    <property type="component" value="Unassembled WGS sequence"/>
</dbReference>
<protein>
    <submittedName>
        <fullName evidence="3">Uncharacterized protein</fullName>
    </submittedName>
</protein>
<keyword evidence="2" id="KW-0342">GTP-binding</keyword>
<dbReference type="AlphaFoldDB" id="A0A8S1PHG8"/>
<keyword evidence="1" id="KW-0547">Nucleotide-binding</keyword>
<dbReference type="Pfam" id="PF00071">
    <property type="entry name" value="Ras"/>
    <property type="match status" value="1"/>
</dbReference>
<accession>A0A8S1PHG8</accession>
<evidence type="ECO:0000313" key="3">
    <source>
        <dbReference type="EMBL" id="CAD8102474.1"/>
    </source>
</evidence>
<dbReference type="PANTHER" id="PTHR47977">
    <property type="entry name" value="RAS-RELATED PROTEIN RAB"/>
    <property type="match status" value="1"/>
</dbReference>
<organism evidence="3 4">
    <name type="scientific">Paramecium primaurelia</name>
    <dbReference type="NCBI Taxonomy" id="5886"/>
    <lineage>
        <taxon>Eukaryota</taxon>
        <taxon>Sar</taxon>
        <taxon>Alveolata</taxon>
        <taxon>Ciliophora</taxon>
        <taxon>Intramacronucleata</taxon>
        <taxon>Oligohymenophorea</taxon>
        <taxon>Peniculida</taxon>
        <taxon>Parameciidae</taxon>
        <taxon>Paramecium</taxon>
    </lineage>
</organism>
<comment type="caution">
    <text evidence="3">The sequence shown here is derived from an EMBL/GenBank/DDBJ whole genome shotgun (WGS) entry which is preliminary data.</text>
</comment>
<dbReference type="SMART" id="SM00175">
    <property type="entry name" value="RAB"/>
    <property type="match status" value="1"/>
</dbReference>
<dbReference type="SMART" id="SM00174">
    <property type="entry name" value="RHO"/>
    <property type="match status" value="1"/>
</dbReference>
<dbReference type="EMBL" id="CAJJDM010000121">
    <property type="protein sequence ID" value="CAD8102474.1"/>
    <property type="molecule type" value="Genomic_DNA"/>
</dbReference>
<keyword evidence="4" id="KW-1185">Reference proteome</keyword>
<evidence type="ECO:0000313" key="4">
    <source>
        <dbReference type="Proteomes" id="UP000688137"/>
    </source>
</evidence>
<dbReference type="GO" id="GO:0003924">
    <property type="term" value="F:GTPase activity"/>
    <property type="evidence" value="ECO:0007669"/>
    <property type="project" value="InterPro"/>
</dbReference>
<evidence type="ECO:0000256" key="2">
    <source>
        <dbReference type="ARBA" id="ARBA00023134"/>
    </source>
</evidence>
<dbReference type="InterPro" id="IPR050227">
    <property type="entry name" value="Rab"/>
</dbReference>